<dbReference type="AlphaFoldDB" id="A0A7V8GP75"/>
<name>A0A7V8GP75_9GAMM</name>
<dbReference type="RefSeq" id="WP_162309872.1">
    <property type="nucleotide sequence ID" value="NZ_JACHGU010000002.1"/>
</dbReference>
<comment type="caution">
    <text evidence="1">The sequence shown here is derived from an EMBL/GenBank/DDBJ whole genome shotgun (WGS) entry which is preliminary data.</text>
</comment>
<accession>A0A7V8GP75</accession>
<gene>
    <name evidence="1" type="ORF">B1992_02450</name>
</gene>
<evidence type="ECO:0000313" key="1">
    <source>
        <dbReference type="EMBL" id="KAF1687545.1"/>
    </source>
</evidence>
<protein>
    <submittedName>
        <fullName evidence="1">Uncharacterized protein</fullName>
    </submittedName>
</protein>
<dbReference type="Proteomes" id="UP000462066">
    <property type="component" value="Unassembled WGS sequence"/>
</dbReference>
<keyword evidence="2" id="KW-1185">Reference proteome</keyword>
<evidence type="ECO:0000313" key="2">
    <source>
        <dbReference type="Proteomes" id="UP000462066"/>
    </source>
</evidence>
<sequence length="146" mass="15679">MAQASGHGHLDYRIDHIDPETGIRLRGLKCGGLAGNWTLTFKGDLGGAMQVEGQSLVDLDDAGTGTFVTHTRTAVAEEAEEFLEVSPARTHGRARMAPERTHLRLEPIDADAAVRWDGYWGDAKPTRVEIVPVQAGNHCGGPPGSR</sequence>
<organism evidence="1 2">
    <name type="scientific">Pseudoxanthomonas broegbernensis</name>
    <dbReference type="NCBI Taxonomy" id="83619"/>
    <lineage>
        <taxon>Bacteria</taxon>
        <taxon>Pseudomonadati</taxon>
        <taxon>Pseudomonadota</taxon>
        <taxon>Gammaproteobacteria</taxon>
        <taxon>Lysobacterales</taxon>
        <taxon>Lysobacteraceae</taxon>
        <taxon>Pseudoxanthomonas</taxon>
    </lineage>
</organism>
<proteinExistence type="predicted"/>
<reference evidence="1 2" key="1">
    <citation type="submission" date="2017-10" db="EMBL/GenBank/DDBJ databases">
        <title>Whole genome sequencing of Pseudoxanthomonas broegbernensis DSM 12573(T).</title>
        <authorList>
            <person name="Kumar S."/>
            <person name="Bansal K."/>
            <person name="Kaur A."/>
            <person name="Patil P."/>
            <person name="Sharma S."/>
            <person name="Patil P.B."/>
        </authorList>
    </citation>
    <scope>NUCLEOTIDE SEQUENCE [LARGE SCALE GENOMIC DNA]</scope>
    <source>
        <strain evidence="1 2">DSM 12573</strain>
    </source>
</reference>
<dbReference type="EMBL" id="MWIP01000002">
    <property type="protein sequence ID" value="KAF1687545.1"/>
    <property type="molecule type" value="Genomic_DNA"/>
</dbReference>